<reference evidence="1 2" key="1">
    <citation type="journal article" date="2016" name="C (Basel)">
        <title>Selective Growth of and Electricity Production by Marine Exoelectrogenic Bacteria in Self-Aggregated Hydrogel of Microbially Reduced Graphene Oxide.</title>
        <authorList>
            <person name="Yoshida N."/>
            <person name="Goto Y."/>
            <person name="Miyata Y."/>
        </authorList>
    </citation>
    <scope>NUCLEOTIDE SEQUENCE [LARGE SCALE GENOMIC DNA]</scope>
    <source>
        <strain evidence="1 2">NIT-T3</strain>
    </source>
</reference>
<accession>A0ABN6DTJ9</accession>
<organism evidence="1 2">
    <name type="scientific">Desulfuromonas versatilis</name>
    <dbReference type="NCBI Taxonomy" id="2802975"/>
    <lineage>
        <taxon>Bacteria</taxon>
        <taxon>Pseudomonadati</taxon>
        <taxon>Thermodesulfobacteriota</taxon>
        <taxon>Desulfuromonadia</taxon>
        <taxon>Desulfuromonadales</taxon>
        <taxon>Desulfuromonadaceae</taxon>
        <taxon>Desulfuromonas</taxon>
    </lineage>
</organism>
<sequence length="211" mass="24304">MLLGMVLLIPGMVNEQVLGRDKPLVLGELYGLLQKENYSRAYELASDYLEKATDREIARLKAKAGEMQLYRYVLQIPARDIEINRRLYEILQSMNPDQEIYRRKYAHYHSLAMQMDRRADSRLSAMPEDLLAGGENAPPADLQALIAEQKVRIGMSMEDVRRSWGQPAETSQRQGGAAPYTQWVYPDWRYVFFENGRCTAFTRGTGRTTFN</sequence>
<reference evidence="1 2" key="2">
    <citation type="journal article" date="2021" name="Int. J. Syst. Evol. Microbiol.">
        <title>Isolation and Polyphasic Characterization of Desulfuromonas versatilis sp. Nov., an Electrogenic Bacteria Capable of Versatile Metabolism Isolated from a Graphene Oxide-Reducing Enrichment Culture.</title>
        <authorList>
            <person name="Xie L."/>
            <person name="Yoshida N."/>
            <person name="Ishii S."/>
            <person name="Meng L."/>
        </authorList>
    </citation>
    <scope>NUCLEOTIDE SEQUENCE [LARGE SCALE GENOMIC DNA]</scope>
    <source>
        <strain evidence="1 2">NIT-T3</strain>
    </source>
</reference>
<dbReference type="RefSeq" id="WP_221250933.1">
    <property type="nucleotide sequence ID" value="NZ_AP024355.1"/>
</dbReference>
<evidence type="ECO:0000313" key="2">
    <source>
        <dbReference type="Proteomes" id="UP001319827"/>
    </source>
</evidence>
<name>A0ABN6DTJ9_9BACT</name>
<gene>
    <name evidence="1" type="ORF">DESUT3_05310</name>
</gene>
<evidence type="ECO:0000313" key="1">
    <source>
        <dbReference type="EMBL" id="BCR03462.1"/>
    </source>
</evidence>
<dbReference type="Proteomes" id="UP001319827">
    <property type="component" value="Chromosome"/>
</dbReference>
<protein>
    <submittedName>
        <fullName evidence="1">Uncharacterized protein</fullName>
    </submittedName>
</protein>
<proteinExistence type="predicted"/>
<dbReference type="EMBL" id="AP024355">
    <property type="protein sequence ID" value="BCR03462.1"/>
    <property type="molecule type" value="Genomic_DNA"/>
</dbReference>
<keyword evidence="2" id="KW-1185">Reference proteome</keyword>